<keyword evidence="8" id="KW-1185">Reference proteome</keyword>
<name>A0A7S4E7V6_9STRA</name>
<evidence type="ECO:0000313" key="6">
    <source>
        <dbReference type="EMBL" id="CAE0695143.1"/>
    </source>
</evidence>
<dbReference type="GO" id="GO:0006508">
    <property type="term" value="P:proteolysis"/>
    <property type="evidence" value="ECO:0007669"/>
    <property type="project" value="UniProtKB-KW"/>
</dbReference>
<feature type="compositionally biased region" description="Basic and acidic residues" evidence="4">
    <location>
        <begin position="297"/>
        <end position="309"/>
    </location>
</feature>
<dbReference type="GO" id="GO:0101005">
    <property type="term" value="F:deubiquitinase activity"/>
    <property type="evidence" value="ECO:0007669"/>
    <property type="project" value="TreeGrafter"/>
</dbReference>
<comment type="similarity">
    <text evidence="1">Belongs to the DeSI family.</text>
</comment>
<evidence type="ECO:0000256" key="2">
    <source>
        <dbReference type="ARBA" id="ARBA00022670"/>
    </source>
</evidence>
<dbReference type="SMART" id="SM01179">
    <property type="entry name" value="DUF862"/>
    <property type="match status" value="1"/>
</dbReference>
<evidence type="ECO:0000256" key="1">
    <source>
        <dbReference type="ARBA" id="ARBA00008140"/>
    </source>
</evidence>
<dbReference type="PROSITE" id="PS51858">
    <property type="entry name" value="PPPDE"/>
    <property type="match status" value="1"/>
</dbReference>
<dbReference type="EMBL" id="HBIW01012322">
    <property type="protein sequence ID" value="CAE0695143.1"/>
    <property type="molecule type" value="Transcribed_RNA"/>
</dbReference>
<gene>
    <name evidence="6" type="ORF">PCAL00307_LOCUS10579</name>
    <name evidence="7" type="ORF">PECAL_2P06210</name>
</gene>
<dbReference type="InterPro" id="IPR042266">
    <property type="entry name" value="PPPDE_sf"/>
</dbReference>
<reference evidence="7" key="2">
    <citation type="submission" date="2021-11" db="EMBL/GenBank/DDBJ databases">
        <authorList>
            <consortium name="Genoscope - CEA"/>
            <person name="William W."/>
        </authorList>
    </citation>
    <scope>NUCLEOTIDE SEQUENCE</scope>
</reference>
<keyword evidence="2" id="KW-0645">Protease</keyword>
<protein>
    <recommendedName>
        <fullName evidence="5">PPPDE domain-containing protein</fullName>
    </recommendedName>
</protein>
<evidence type="ECO:0000259" key="5">
    <source>
        <dbReference type="PROSITE" id="PS51858"/>
    </source>
</evidence>
<organism evidence="6">
    <name type="scientific">Pelagomonas calceolata</name>
    <dbReference type="NCBI Taxonomy" id="35677"/>
    <lineage>
        <taxon>Eukaryota</taxon>
        <taxon>Sar</taxon>
        <taxon>Stramenopiles</taxon>
        <taxon>Ochrophyta</taxon>
        <taxon>Pelagophyceae</taxon>
        <taxon>Pelagomonadales</taxon>
        <taxon>Pelagomonadaceae</taxon>
        <taxon>Pelagomonas</taxon>
    </lineage>
</organism>
<dbReference type="PANTHER" id="PTHR12378:SF9">
    <property type="entry name" value="OS06G0107000 PROTEIN"/>
    <property type="match status" value="1"/>
</dbReference>
<feature type="region of interest" description="Disordered" evidence="4">
    <location>
        <begin position="1"/>
        <end position="35"/>
    </location>
</feature>
<dbReference type="AlphaFoldDB" id="A0A7S4E7V6"/>
<evidence type="ECO:0000256" key="4">
    <source>
        <dbReference type="SAM" id="MobiDB-lite"/>
    </source>
</evidence>
<feature type="domain" description="PPPDE" evidence="5">
    <location>
        <begin position="71"/>
        <end position="217"/>
    </location>
</feature>
<dbReference type="PANTHER" id="PTHR12378">
    <property type="entry name" value="DESUMOYLATING ISOPEPTIDASE"/>
    <property type="match status" value="1"/>
</dbReference>
<dbReference type="OrthoDB" id="412286at2759"/>
<feature type="compositionally biased region" description="Low complexity" evidence="4">
    <location>
        <begin position="9"/>
        <end position="18"/>
    </location>
</feature>
<dbReference type="EMBL" id="CAKKNE010000002">
    <property type="protein sequence ID" value="CAH0367591.1"/>
    <property type="molecule type" value="Genomic_DNA"/>
</dbReference>
<feature type="region of interest" description="Disordered" evidence="4">
    <location>
        <begin position="237"/>
        <end position="332"/>
    </location>
</feature>
<dbReference type="GO" id="GO:0016579">
    <property type="term" value="P:protein deubiquitination"/>
    <property type="evidence" value="ECO:0007669"/>
    <property type="project" value="TreeGrafter"/>
</dbReference>
<dbReference type="Proteomes" id="UP000789595">
    <property type="component" value="Unassembled WGS sequence"/>
</dbReference>
<sequence length="372" mass="39760">MAEDEDVSDSGSTASSSRPPSPRGQWWPERAPAQQLSPASVDHLAQAESWTAGAAARVAAAQSNRRRGAGPTVYLNVYDLSNVGGTDLTGTLASLNRTLMRSWDVGLFHAGVEVAGVEYSYGYCEEGTGVFACEPRDACGAKFRQAIPMGRAPSDARIIERRLARLVATWPGDAYALLQRNCCHFCDALCRSLGVGPIPAWVNGLAASVRGATEFSLFGASQAPSQRVKPSVAVDVDDAASDASSQQTGTTDDGERAETDDSFDSDASDRRPPRWSVDVGPFALGRGWAPAPTPSEELGRRHTSPDRPTVRHTNGAAPGDGVSDSSETDEEASAIARWLTYRRSVEEEERRTSARPIVERAVAEEQAVETHV</sequence>
<evidence type="ECO:0000256" key="3">
    <source>
        <dbReference type="ARBA" id="ARBA00022801"/>
    </source>
</evidence>
<reference evidence="6" key="1">
    <citation type="submission" date="2021-01" db="EMBL/GenBank/DDBJ databases">
        <authorList>
            <person name="Corre E."/>
            <person name="Pelletier E."/>
            <person name="Niang G."/>
            <person name="Scheremetjew M."/>
            <person name="Finn R."/>
            <person name="Kale V."/>
            <person name="Holt S."/>
            <person name="Cochrane G."/>
            <person name="Meng A."/>
            <person name="Brown T."/>
            <person name="Cohen L."/>
        </authorList>
    </citation>
    <scope>NUCLEOTIDE SEQUENCE</scope>
    <source>
        <strain evidence="6">CCMP1756</strain>
    </source>
</reference>
<accession>A0A7S4E7V6</accession>
<dbReference type="Gene3D" id="3.90.1720.30">
    <property type="entry name" value="PPPDE domains"/>
    <property type="match status" value="1"/>
</dbReference>
<keyword evidence="3" id="KW-0378">Hydrolase</keyword>
<dbReference type="InterPro" id="IPR008580">
    <property type="entry name" value="PPPDE_dom"/>
</dbReference>
<dbReference type="Pfam" id="PF05903">
    <property type="entry name" value="Peptidase_C97"/>
    <property type="match status" value="1"/>
</dbReference>
<evidence type="ECO:0000313" key="7">
    <source>
        <dbReference type="EMBL" id="CAH0367591.1"/>
    </source>
</evidence>
<proteinExistence type="inferred from homology"/>
<evidence type="ECO:0000313" key="8">
    <source>
        <dbReference type="Proteomes" id="UP000789595"/>
    </source>
</evidence>